<dbReference type="Proteomes" id="UP000319383">
    <property type="component" value="Chromosome"/>
</dbReference>
<dbReference type="Gene3D" id="3.30.230.10">
    <property type="match status" value="1"/>
</dbReference>
<organism evidence="8 9">
    <name type="scientific">Symmachiella dynata</name>
    <dbReference type="NCBI Taxonomy" id="2527995"/>
    <lineage>
        <taxon>Bacteria</taxon>
        <taxon>Pseudomonadati</taxon>
        <taxon>Planctomycetota</taxon>
        <taxon>Planctomycetia</taxon>
        <taxon>Planctomycetales</taxon>
        <taxon>Planctomycetaceae</taxon>
        <taxon>Symmachiella</taxon>
    </lineage>
</organism>
<sequence>MADEVNETPEMTPQPTEGLVPQPTEEMAPQPSGGLPTPPAEEPAADTESLAAGLNLGGEAEEAGEESEAIAAPVVIRGHLDKFGVAWGTGRRKSSVARVRVREGNGNVTINGRPLDEYFHVERDRHTVGAPLEATSMTDSVDVIVNVKGGGTTGQAGAIMLGVARALQVMNPELHETLSAGHYLTRDSRMVERKKYGLKKARKSFQFSKR</sequence>
<evidence type="ECO:0000313" key="8">
    <source>
        <dbReference type="EMBL" id="QDU42200.1"/>
    </source>
</evidence>
<dbReference type="GO" id="GO:0003723">
    <property type="term" value="F:RNA binding"/>
    <property type="evidence" value="ECO:0007669"/>
    <property type="project" value="TreeGrafter"/>
</dbReference>
<dbReference type="EMBL" id="CP036276">
    <property type="protein sequence ID" value="QDU42200.1"/>
    <property type="molecule type" value="Genomic_DNA"/>
</dbReference>
<dbReference type="KEGG" id="sdyn:Mal52_06550"/>
<dbReference type="GO" id="GO:0003735">
    <property type="term" value="F:structural constituent of ribosome"/>
    <property type="evidence" value="ECO:0007669"/>
    <property type="project" value="InterPro"/>
</dbReference>
<accession>A0A517ZI97</accession>
<evidence type="ECO:0000256" key="7">
    <source>
        <dbReference type="SAM" id="MobiDB-lite"/>
    </source>
</evidence>
<dbReference type="PANTHER" id="PTHR21569:SF1">
    <property type="entry name" value="SMALL RIBOSOMAL SUBUNIT PROTEIN US9M"/>
    <property type="match status" value="1"/>
</dbReference>
<dbReference type="PROSITE" id="PS00360">
    <property type="entry name" value="RIBOSOMAL_S9"/>
    <property type="match status" value="1"/>
</dbReference>
<evidence type="ECO:0000256" key="6">
    <source>
        <dbReference type="RuleBase" id="RU003815"/>
    </source>
</evidence>
<protein>
    <recommendedName>
        <fullName evidence="4 5">Small ribosomal subunit protein uS9</fullName>
    </recommendedName>
</protein>
<evidence type="ECO:0000313" key="9">
    <source>
        <dbReference type="Proteomes" id="UP000319383"/>
    </source>
</evidence>
<dbReference type="NCBIfam" id="NF001099">
    <property type="entry name" value="PRK00132.1"/>
    <property type="match status" value="1"/>
</dbReference>
<comment type="similarity">
    <text evidence="1 5 6">Belongs to the universal ribosomal protein uS9 family.</text>
</comment>
<keyword evidence="9" id="KW-1185">Reference proteome</keyword>
<reference evidence="8 9" key="1">
    <citation type="submission" date="2019-02" db="EMBL/GenBank/DDBJ databases">
        <title>Deep-cultivation of Planctomycetes and their phenomic and genomic characterization uncovers novel biology.</title>
        <authorList>
            <person name="Wiegand S."/>
            <person name="Jogler M."/>
            <person name="Boedeker C."/>
            <person name="Pinto D."/>
            <person name="Vollmers J."/>
            <person name="Rivas-Marin E."/>
            <person name="Kohn T."/>
            <person name="Peeters S.H."/>
            <person name="Heuer A."/>
            <person name="Rast P."/>
            <person name="Oberbeckmann S."/>
            <person name="Bunk B."/>
            <person name="Jeske O."/>
            <person name="Meyerdierks A."/>
            <person name="Storesund J.E."/>
            <person name="Kallscheuer N."/>
            <person name="Luecker S."/>
            <person name="Lage O.M."/>
            <person name="Pohl T."/>
            <person name="Merkel B.J."/>
            <person name="Hornburger P."/>
            <person name="Mueller R.-W."/>
            <person name="Bruemmer F."/>
            <person name="Labrenz M."/>
            <person name="Spormann A.M."/>
            <person name="Op den Camp H."/>
            <person name="Overmann J."/>
            <person name="Amann R."/>
            <person name="Jetten M.S.M."/>
            <person name="Mascher T."/>
            <person name="Medema M.H."/>
            <person name="Devos D.P."/>
            <person name="Kaster A.-K."/>
            <person name="Ovreas L."/>
            <person name="Rohde M."/>
            <person name="Galperin M.Y."/>
            <person name="Jogler C."/>
        </authorList>
    </citation>
    <scope>NUCLEOTIDE SEQUENCE [LARGE SCALE GENOMIC DNA]</scope>
    <source>
        <strain evidence="8 9">Mal52</strain>
    </source>
</reference>
<proteinExistence type="inferred from homology"/>
<evidence type="ECO:0000256" key="2">
    <source>
        <dbReference type="ARBA" id="ARBA00022980"/>
    </source>
</evidence>
<dbReference type="InterPro" id="IPR000754">
    <property type="entry name" value="Ribosomal_uS9"/>
</dbReference>
<dbReference type="PANTHER" id="PTHR21569">
    <property type="entry name" value="RIBOSOMAL PROTEIN S9"/>
    <property type="match status" value="1"/>
</dbReference>
<gene>
    <name evidence="5 8" type="primary">rpsI</name>
    <name evidence="8" type="ORF">Mal52_06550</name>
</gene>
<dbReference type="SUPFAM" id="SSF54211">
    <property type="entry name" value="Ribosomal protein S5 domain 2-like"/>
    <property type="match status" value="1"/>
</dbReference>
<evidence type="ECO:0000256" key="5">
    <source>
        <dbReference type="HAMAP-Rule" id="MF_00532"/>
    </source>
</evidence>
<keyword evidence="2 5" id="KW-0689">Ribosomal protein</keyword>
<dbReference type="InterPro" id="IPR014721">
    <property type="entry name" value="Ribsml_uS5_D2-typ_fold_subgr"/>
</dbReference>
<evidence type="ECO:0000256" key="4">
    <source>
        <dbReference type="ARBA" id="ARBA00035259"/>
    </source>
</evidence>
<dbReference type="GO" id="GO:0022627">
    <property type="term" value="C:cytosolic small ribosomal subunit"/>
    <property type="evidence" value="ECO:0007669"/>
    <property type="project" value="TreeGrafter"/>
</dbReference>
<dbReference type="Pfam" id="PF00380">
    <property type="entry name" value="Ribosomal_S9"/>
    <property type="match status" value="1"/>
</dbReference>
<dbReference type="InterPro" id="IPR023035">
    <property type="entry name" value="Ribosomal_uS9_bac/plastid"/>
</dbReference>
<evidence type="ECO:0000256" key="3">
    <source>
        <dbReference type="ARBA" id="ARBA00023274"/>
    </source>
</evidence>
<dbReference type="InterPro" id="IPR020568">
    <property type="entry name" value="Ribosomal_Su5_D2-typ_SF"/>
</dbReference>
<dbReference type="HAMAP" id="MF_00532_B">
    <property type="entry name" value="Ribosomal_uS9_B"/>
    <property type="match status" value="1"/>
</dbReference>
<dbReference type="RefSeq" id="WP_420824939.1">
    <property type="nucleotide sequence ID" value="NZ_CP036276.1"/>
</dbReference>
<name>A0A517ZI97_9PLAN</name>
<keyword evidence="3 5" id="KW-0687">Ribonucleoprotein</keyword>
<evidence type="ECO:0000256" key="1">
    <source>
        <dbReference type="ARBA" id="ARBA00005251"/>
    </source>
</evidence>
<dbReference type="GO" id="GO:0006412">
    <property type="term" value="P:translation"/>
    <property type="evidence" value="ECO:0007669"/>
    <property type="project" value="UniProtKB-UniRule"/>
</dbReference>
<dbReference type="InterPro" id="IPR020574">
    <property type="entry name" value="Ribosomal_uS9_CS"/>
</dbReference>
<feature type="region of interest" description="Disordered" evidence="7">
    <location>
        <begin position="1"/>
        <end position="47"/>
    </location>
</feature>
<dbReference type="AlphaFoldDB" id="A0A517ZI97"/>
<dbReference type="FunFam" id="3.30.230.10:FF:000001">
    <property type="entry name" value="30S ribosomal protein S9"/>
    <property type="match status" value="1"/>
</dbReference>